<dbReference type="EMBL" id="CABFPH010000055">
    <property type="protein sequence ID" value="VUD72985.1"/>
    <property type="molecule type" value="Genomic_DNA"/>
</dbReference>
<reference evidence="6 7" key="1">
    <citation type="submission" date="2019-06" db="EMBL/GenBank/DDBJ databases">
        <authorList>
            <person name="Rodrigo-Torres L."/>
            <person name="Arahal R. D."/>
            <person name="Lucena T."/>
        </authorList>
    </citation>
    <scope>NUCLEOTIDE SEQUENCE [LARGE SCALE GENOMIC DNA]</scope>
    <source>
        <strain evidence="6 7">SB0023/3</strain>
    </source>
</reference>
<name>A0A509EHX1_9HYPH</name>
<evidence type="ECO:0000259" key="4">
    <source>
        <dbReference type="Pfam" id="PF06114"/>
    </source>
</evidence>
<dbReference type="Gene3D" id="1.10.10.2910">
    <property type="match status" value="1"/>
</dbReference>
<sequence>MAAADYAGAVRAGTMAAARLHQTLDMRGMVEARGGSVDIFGAIQALDLPLLLRPLQGLLGAYLSDPAPGILVTTQRSMAIQRFTAAHELGHYAMKHLPSLDDESILRRMPMTGAPAEDFQEVEADAFAVGFMMPRWLIQWHAARQGWTVDDFRRPNRVYQLALRLGASYEATCWTLVRHRMIAAALARELQQTQPRELKVALLQDYRPQDYRGDVWLLTERDAGTRIDGSRNDLFVLRLKEHSGGGYLWNIEQLAASGFAVVRDATEAIDSDGIGGPVIRYVTAAPEDGGRGSLQLDERRPWEPDPPLSRLQLDFDLTGPEEEGLSRAERRRLLEAA</sequence>
<dbReference type="Proteomes" id="UP000410984">
    <property type="component" value="Unassembled WGS sequence"/>
</dbReference>
<accession>A0A509EHX1</accession>
<dbReference type="PANTHER" id="PTHR43236">
    <property type="entry name" value="ANTITOXIN HIGA1"/>
    <property type="match status" value="1"/>
</dbReference>
<organism evidence="6 7">
    <name type="scientific">Methylobacterium symbioticum</name>
    <dbReference type="NCBI Taxonomy" id="2584084"/>
    <lineage>
        <taxon>Bacteria</taxon>
        <taxon>Pseudomonadati</taxon>
        <taxon>Pseudomonadota</taxon>
        <taxon>Alphaproteobacteria</taxon>
        <taxon>Hyphomicrobiales</taxon>
        <taxon>Methylobacteriaceae</taxon>
        <taxon>Methylobacterium</taxon>
    </lineage>
</organism>
<dbReference type="Pfam" id="PF06114">
    <property type="entry name" value="Peptidase_M78"/>
    <property type="match status" value="1"/>
</dbReference>
<keyword evidence="1" id="KW-0646">Protease inhibitor</keyword>
<dbReference type="Gene3D" id="2.60.40.2020">
    <property type="match status" value="1"/>
</dbReference>
<evidence type="ECO:0000256" key="2">
    <source>
        <dbReference type="ARBA" id="ARBA00022704"/>
    </source>
</evidence>
<dbReference type="InterPro" id="IPR018990">
    <property type="entry name" value="Prot_inh_I42_chagasin"/>
</dbReference>
<dbReference type="RefSeq" id="WP_185156915.1">
    <property type="nucleotide sequence ID" value="NZ_CABFPH010000055.1"/>
</dbReference>
<keyword evidence="7" id="KW-1185">Reference proteome</keyword>
<evidence type="ECO:0000259" key="5">
    <source>
        <dbReference type="Pfam" id="PF09394"/>
    </source>
</evidence>
<dbReference type="AlphaFoldDB" id="A0A509EHX1"/>
<dbReference type="PANTHER" id="PTHR43236:SF1">
    <property type="entry name" value="BLL7220 PROTEIN"/>
    <property type="match status" value="1"/>
</dbReference>
<evidence type="ECO:0000313" key="7">
    <source>
        <dbReference type="Proteomes" id="UP000410984"/>
    </source>
</evidence>
<evidence type="ECO:0000256" key="3">
    <source>
        <dbReference type="SAM" id="MobiDB-lite"/>
    </source>
</evidence>
<evidence type="ECO:0008006" key="8">
    <source>
        <dbReference type="Google" id="ProtNLM"/>
    </source>
</evidence>
<feature type="domain" description="Proteinase inhibitor I42 chagasin" evidence="5">
    <location>
        <begin position="231"/>
        <end position="307"/>
    </location>
</feature>
<keyword evidence="2" id="KW-0789">Thiol protease inhibitor</keyword>
<proteinExistence type="predicted"/>
<gene>
    <name evidence="6" type="ORF">MET9862_03594</name>
</gene>
<dbReference type="GO" id="GO:0004869">
    <property type="term" value="F:cysteine-type endopeptidase inhibitor activity"/>
    <property type="evidence" value="ECO:0007669"/>
    <property type="project" value="UniProtKB-KW"/>
</dbReference>
<protein>
    <recommendedName>
        <fullName evidence="8">IrrE N-terminal-like domain-containing protein</fullName>
    </recommendedName>
</protein>
<evidence type="ECO:0000313" key="6">
    <source>
        <dbReference type="EMBL" id="VUD72985.1"/>
    </source>
</evidence>
<dbReference type="InterPro" id="IPR036331">
    <property type="entry name" value="Chagasin-like_sf"/>
</dbReference>
<feature type="region of interest" description="Disordered" evidence="3">
    <location>
        <begin position="289"/>
        <end position="330"/>
    </location>
</feature>
<dbReference type="InterPro" id="IPR010359">
    <property type="entry name" value="IrrE_HExxH"/>
</dbReference>
<dbReference type="Pfam" id="PF09394">
    <property type="entry name" value="Inhibitor_I42"/>
    <property type="match status" value="1"/>
</dbReference>
<feature type="domain" description="IrrE N-terminal-like" evidence="4">
    <location>
        <begin position="64"/>
        <end position="174"/>
    </location>
</feature>
<dbReference type="SUPFAM" id="SSF141066">
    <property type="entry name" value="ICP-like"/>
    <property type="match status" value="1"/>
</dbReference>
<evidence type="ECO:0000256" key="1">
    <source>
        <dbReference type="ARBA" id="ARBA00022690"/>
    </source>
</evidence>
<dbReference type="InterPro" id="IPR052345">
    <property type="entry name" value="Rad_response_metalloprotease"/>
</dbReference>